<dbReference type="Proteomes" id="UP000069620">
    <property type="component" value="Unassembled WGS sequence"/>
</dbReference>
<comment type="caution">
    <text evidence="1">The sequence shown here is derived from an EMBL/GenBank/DDBJ whole genome shotgun (WGS) entry which is preliminary data.</text>
</comment>
<organism evidence="1 2">
    <name type="scientific">Mycolicibacterium brisbanense</name>
    <dbReference type="NCBI Taxonomy" id="146020"/>
    <lineage>
        <taxon>Bacteria</taxon>
        <taxon>Bacillati</taxon>
        <taxon>Actinomycetota</taxon>
        <taxon>Actinomycetes</taxon>
        <taxon>Mycobacteriales</taxon>
        <taxon>Mycobacteriaceae</taxon>
        <taxon>Mycolicibacterium</taxon>
    </lineage>
</organism>
<evidence type="ECO:0000313" key="1">
    <source>
        <dbReference type="EMBL" id="GAS85967.1"/>
    </source>
</evidence>
<name>A0A117I3W4_9MYCO</name>
<evidence type="ECO:0008006" key="3">
    <source>
        <dbReference type="Google" id="ProtNLM"/>
    </source>
</evidence>
<evidence type="ECO:0000313" key="2">
    <source>
        <dbReference type="Proteomes" id="UP000069620"/>
    </source>
</evidence>
<dbReference type="Pfam" id="PF18844">
    <property type="entry name" value="baeRF_family2"/>
    <property type="match status" value="1"/>
</dbReference>
<dbReference type="RefSeq" id="WP_062827162.1">
    <property type="nucleotide sequence ID" value="NZ_BCSX01000001.1"/>
</dbReference>
<dbReference type="STRING" id="146020.RMCB_0063"/>
<dbReference type="InterPro" id="IPR040701">
    <property type="entry name" value="Bact_RF_family2"/>
</dbReference>
<dbReference type="EMBL" id="BCSX01000001">
    <property type="protein sequence ID" value="GAS85967.1"/>
    <property type="molecule type" value="Genomic_DNA"/>
</dbReference>
<proteinExistence type="predicted"/>
<dbReference type="OrthoDB" id="5179393at2"/>
<protein>
    <recommendedName>
        <fullName evidence="3">Peptide chain release factor 1</fullName>
    </recommendedName>
</protein>
<dbReference type="AlphaFoldDB" id="A0A117I3W4"/>
<sequence length="368" mass="39608">MKAERFRTLARAHGPFASVYYDDSHDTEDAAEQERIRLRHIEAVLAREGLDEHVIGRVRHAVLDGEPAVGRGGRAVVACRDAVLTEHLEHSPPETTVRVSDLPYLMPIVADTKVSEPYIVVSVDHTGADITSHDRTGAHSETVDGAAYPVHAASSAESPDYVDPKRRSQEAAHKNIRAVAERVCALADQLRPEAVFVVGEVTSRADLMQALPYRVGQRAVEIAAGARHSIDDDALRADIAQFFTDRQAVDIAAAAERFSAQRDGETGRATEGLAGVCAGLREGAVRTLIVGDLGDATVLTDGHALAPDPNTMLELGARRMSVVRADEALPLAAVLTEAEIVPADARIAPRDGVCAVLRYRRRGKASEH</sequence>
<accession>A0A117I3W4</accession>
<reference evidence="2" key="2">
    <citation type="submission" date="2016-02" db="EMBL/GenBank/DDBJ databases">
        <title>Draft genome sequence of five rapidly growing Mycobacterium species.</title>
        <authorList>
            <person name="Katahira K."/>
            <person name="Gotou Y."/>
            <person name="Iida K."/>
            <person name="Ogura Y."/>
            <person name="Hayashi T."/>
        </authorList>
    </citation>
    <scope>NUCLEOTIDE SEQUENCE [LARGE SCALE GENOMIC DNA]</scope>
    <source>
        <strain evidence="2">JCM15654</strain>
    </source>
</reference>
<gene>
    <name evidence="1" type="ORF">RMCB_0063</name>
</gene>
<keyword evidence="2" id="KW-1185">Reference proteome</keyword>
<reference evidence="2" key="1">
    <citation type="journal article" date="2016" name="Genome Announc.">
        <title>Draft Genome Sequences of Five Rapidly Growing Mycobacterium Species, M. thermoresistibile, M. fortuitum subsp. acetamidolyticum, M. canariasense, M. brisbanense, and M. novocastrense.</title>
        <authorList>
            <person name="Katahira K."/>
            <person name="Ogura Y."/>
            <person name="Gotoh Y."/>
            <person name="Hayashi T."/>
        </authorList>
    </citation>
    <scope>NUCLEOTIDE SEQUENCE [LARGE SCALE GENOMIC DNA]</scope>
    <source>
        <strain evidence="2">JCM15654</strain>
    </source>
</reference>